<feature type="signal peptide" evidence="2">
    <location>
        <begin position="1"/>
        <end position="23"/>
    </location>
</feature>
<sequence length="404" mass="43450">MHVRTTLLTLLAMSLAGGPRVLAEARAAEPSAEPAASATSIDAAIRQQMREGGLVGVGAAVIVDGKVAWRGAYGLADRESGRPFTTATVMNIASISKTVVGAAMMRAQEEGKLSVDADIDAYLPFQVRNPRHPETPITLRQIATHTSSITDRWDVYAASYHFGRNAPQPLGDFLRGYFLPGGADYSPENYNASAPGAERDYSNIGAGLAGYIIERTTGQPLDRYAEDRIFRPLGMASTHWRLEPSDLKQGATLYLSQDGIAVALQPYTGTTWPDGGLRTSVDDLSKFFIALLDGGQANGVRILKESSVEDMLRLQFTAAHKPANVDIAEKNSGLFWQTKFNTKYVGHGGSDPGLKTEMLATPDLRTGIVFFTNTAGPDTEKAYVAILKLLFAQAQALKGPDTAR</sequence>
<name>A0A4Q8LD84_9GAMM</name>
<evidence type="ECO:0000256" key="2">
    <source>
        <dbReference type="SAM" id="SignalP"/>
    </source>
</evidence>
<keyword evidence="2" id="KW-0732">Signal</keyword>
<feature type="domain" description="Beta-lactamase-related" evidence="3">
    <location>
        <begin position="41"/>
        <end position="389"/>
    </location>
</feature>
<accession>A0A4Q8LD84</accession>
<evidence type="ECO:0000313" key="5">
    <source>
        <dbReference type="Proteomes" id="UP000292627"/>
    </source>
</evidence>
<dbReference type="Proteomes" id="UP000292627">
    <property type="component" value="Unassembled WGS sequence"/>
</dbReference>
<organism evidence="4 5">
    <name type="scientific">Pseudoxanthomonas winnipegensis</name>
    <dbReference type="NCBI Taxonomy" id="2480810"/>
    <lineage>
        <taxon>Bacteria</taxon>
        <taxon>Pseudomonadati</taxon>
        <taxon>Pseudomonadota</taxon>
        <taxon>Gammaproteobacteria</taxon>
        <taxon>Lysobacterales</taxon>
        <taxon>Lysobacteraceae</taxon>
        <taxon>Pseudoxanthomonas</taxon>
    </lineage>
</organism>
<reference evidence="4 5" key="1">
    <citation type="submission" date="2019-02" db="EMBL/GenBank/DDBJ databases">
        <title>WGS of Pseudoxanthomonas species novum from clinical isolates.</title>
        <authorList>
            <person name="Bernier A.-M."/>
            <person name="Bernard K."/>
            <person name="Vachon A."/>
        </authorList>
    </citation>
    <scope>NUCLEOTIDE SEQUENCE [LARGE SCALE GENOMIC DNA]</scope>
    <source>
        <strain evidence="4 5">NML171200</strain>
    </source>
</reference>
<dbReference type="InterPro" id="IPR050789">
    <property type="entry name" value="Diverse_Enzym_Activities"/>
</dbReference>
<keyword evidence="1 4" id="KW-0378">Hydrolase</keyword>
<dbReference type="OrthoDB" id="119951at2"/>
<dbReference type="GO" id="GO:0016787">
    <property type="term" value="F:hydrolase activity"/>
    <property type="evidence" value="ECO:0007669"/>
    <property type="project" value="UniProtKB-KW"/>
</dbReference>
<evidence type="ECO:0000313" key="4">
    <source>
        <dbReference type="EMBL" id="TAA26864.1"/>
    </source>
</evidence>
<dbReference type="Gene3D" id="3.40.710.10">
    <property type="entry name" value="DD-peptidase/beta-lactamase superfamily"/>
    <property type="match status" value="1"/>
</dbReference>
<evidence type="ECO:0000259" key="3">
    <source>
        <dbReference type="Pfam" id="PF00144"/>
    </source>
</evidence>
<dbReference type="InterPro" id="IPR001466">
    <property type="entry name" value="Beta-lactam-related"/>
</dbReference>
<dbReference type="AlphaFoldDB" id="A0A4Q8LD84"/>
<feature type="chain" id="PRO_5020942340" evidence="2">
    <location>
        <begin position="24"/>
        <end position="404"/>
    </location>
</feature>
<dbReference type="RefSeq" id="WP_130550717.1">
    <property type="nucleotide sequence ID" value="NZ_SHMC01000002.1"/>
</dbReference>
<dbReference type="Pfam" id="PF00144">
    <property type="entry name" value="Beta-lactamase"/>
    <property type="match status" value="1"/>
</dbReference>
<comment type="caution">
    <text evidence="4">The sequence shown here is derived from an EMBL/GenBank/DDBJ whole genome shotgun (WGS) entry which is preliminary data.</text>
</comment>
<gene>
    <name evidence="4" type="ORF">EA660_06530</name>
</gene>
<dbReference type="EMBL" id="SHMC01000002">
    <property type="protein sequence ID" value="TAA26864.1"/>
    <property type="molecule type" value="Genomic_DNA"/>
</dbReference>
<dbReference type="InterPro" id="IPR012338">
    <property type="entry name" value="Beta-lactam/transpept-like"/>
</dbReference>
<proteinExistence type="predicted"/>
<dbReference type="SUPFAM" id="SSF56601">
    <property type="entry name" value="beta-lactamase/transpeptidase-like"/>
    <property type="match status" value="1"/>
</dbReference>
<dbReference type="PANTHER" id="PTHR43283">
    <property type="entry name" value="BETA-LACTAMASE-RELATED"/>
    <property type="match status" value="1"/>
</dbReference>
<protein>
    <submittedName>
        <fullName evidence="4">Class A beta-lactamase-related serine hydrolase</fullName>
    </submittedName>
</protein>
<dbReference type="PANTHER" id="PTHR43283:SF11">
    <property type="entry name" value="BETA-LACTAMASE-RELATED DOMAIN-CONTAINING PROTEIN"/>
    <property type="match status" value="1"/>
</dbReference>
<evidence type="ECO:0000256" key="1">
    <source>
        <dbReference type="ARBA" id="ARBA00022801"/>
    </source>
</evidence>